<reference evidence="1 2" key="1">
    <citation type="submission" date="2024-09" db="EMBL/GenBank/DDBJ databases">
        <authorList>
            <person name="Sun Q."/>
            <person name="Mori K."/>
        </authorList>
    </citation>
    <scope>NUCLEOTIDE SEQUENCE [LARGE SCALE GENOMIC DNA]</scope>
    <source>
        <strain evidence="1 2">CECT 7682</strain>
    </source>
</reference>
<evidence type="ECO:0000313" key="2">
    <source>
        <dbReference type="Proteomes" id="UP001589654"/>
    </source>
</evidence>
<name>A0ABV5J1T0_9BACT</name>
<keyword evidence="2" id="KW-1185">Reference proteome</keyword>
<evidence type="ECO:0008006" key="3">
    <source>
        <dbReference type="Google" id="ProtNLM"/>
    </source>
</evidence>
<comment type="caution">
    <text evidence="1">The sequence shown here is derived from an EMBL/GenBank/DDBJ whole genome shotgun (WGS) entry which is preliminary data.</text>
</comment>
<proteinExistence type="predicted"/>
<organism evidence="1 2">
    <name type="scientific">Echinicola jeungdonensis</name>
    <dbReference type="NCBI Taxonomy" id="709343"/>
    <lineage>
        <taxon>Bacteria</taxon>
        <taxon>Pseudomonadati</taxon>
        <taxon>Bacteroidota</taxon>
        <taxon>Cytophagia</taxon>
        <taxon>Cytophagales</taxon>
        <taxon>Cyclobacteriaceae</taxon>
        <taxon>Echinicola</taxon>
    </lineage>
</organism>
<gene>
    <name evidence="1" type="ORF">ACFFUR_02965</name>
</gene>
<dbReference type="Proteomes" id="UP001589654">
    <property type="component" value="Unassembled WGS sequence"/>
</dbReference>
<protein>
    <recommendedName>
        <fullName evidence="3">DUF748 domain-containing protein</fullName>
    </recommendedName>
</protein>
<dbReference type="RefSeq" id="WP_290246994.1">
    <property type="nucleotide sequence ID" value="NZ_JAUFQT010000001.1"/>
</dbReference>
<sequence>MKKSHRRLIRVFVISIFSLLFLQVSLYFGSDWLLRSYLQKKVEEKSGGKYAIDFERFNISLLELGFYFDSFTLTPNDESVFEREEKPYYIINVPEVSLKGLRYDFSDKVIEIGTLRFQNPMIQSRHEEDILKSSGRTSLQLFEEEVRKSIQALEINEILLKDLFVDQADFLMENFVSERSIQAENANLHIQNLRLLQPREVPAPFNAQGFEMGIENFEMLLADSVHTIKAAKVKVSSLENFIRANSINLVPDLSQSAEVYYEILLDNLELEDADINKVFYTTEVDIGSLKINKPRFSLYSEGGQMDREIENYNLYPLIKDILASISIEDLEIKDGEYLQRSLSDPNKNRIEAARIQFEMNQVYLGPDEEKKNNQFFYAQDAVLDLSEVKVALADGVHWVTGEKVYLSSAEDRVKIDGIRLAPHEEVEEDVNQFEVEIPSLSLEKANLKRIYNESVLDISEMEISSPSVFLVNIGKGNEQKVNSTLKKLTQDYLRAIYIDRLELNNGDMVLSNKIQMSEDSLSFGKVSFVLENFSLDEELEPDSTNRIFLAEDLQLEIEDYALKLADNLHLFSADRIFVDTKSDFLQIDGFRFVPLEPDNLQQNLHRLEKTTALDIHIPAFYVHGIDIPTAYFKNKLRIKQIEIPSPEIKISRYIEKTGEKEKVERSDIYRLLNNYFSLIQVDSVSVMDGSIEYDNFVGDRIRTFSENEVSIHLRNFALGEGGIDQEENGLLFAEELDISLNNYVFNIAEGKYTIQADRVRFNSSQDELVTSNVRLRPRRDLGMKVALGADIPKLSFKGVDLEAFLFDNTLSLSKVRLSDAGVYLYVNRDQELAEEDSENEKKKDRNLPKTIDVIQIDTVQADNARFDLLFSKNNEERKLINTGVNLSFYGLFLDSAKLQEGDIVGFFTNMALDIDDFSLSLQDSIHTINFSKVELNTQSDEIILENFNVQPVNYYGKKGVPVIEARIPLVTLKTQSLTTFQETKDFNIQDLKLKNPEITLYLDQEKLAKVQNNENQQEAIQNVIQNLRVDKFHLDSGTIRLRKKGDGIAVQAFEDLNVELSDLEFDFTKPSTFDEKIFLNEGYQFELPDYELKLPDSLNILKVGLVVLTKGQMVLKDVFFEPRYGRYEYMKRLGHQADAIQAHIPLVKFEGLDVPQLLQNEDILAHKMDIQKPRVQVFRDKRYPLEKDLFRPMPQQLMRESGIKMEVDSLFLNDAQVIYEEFPEKGMVPGHITFDSLNARVSPFHLGKSLANDYQPDSSVLEAGALINGAGKIGVSVDMEFEAPYPMDVDVEIGEFDASIINTILATNAFARLKRGTIKPSFWSFRANDDFSEGHMTLRYNRLALSLLDERTLKKAGGRKGILNFVMNVFAVRGNNPRQFFNRLQSSPIYFERDKRKFIFNFWWKSTFSGIKGSLGLGEPGPARKEEE</sequence>
<evidence type="ECO:0000313" key="1">
    <source>
        <dbReference type="EMBL" id="MFB9210750.1"/>
    </source>
</evidence>
<accession>A0ABV5J1T0</accession>
<dbReference type="EMBL" id="JBHMEW010000008">
    <property type="protein sequence ID" value="MFB9210750.1"/>
    <property type="molecule type" value="Genomic_DNA"/>
</dbReference>